<organism evidence="2 3">
    <name type="scientific">Anaerococcus nagyae</name>
    <dbReference type="NCBI Taxonomy" id="1755241"/>
    <lineage>
        <taxon>Bacteria</taxon>
        <taxon>Bacillati</taxon>
        <taxon>Bacillota</taxon>
        <taxon>Tissierellia</taxon>
        <taxon>Tissierellales</taxon>
        <taxon>Peptoniphilaceae</taxon>
        <taxon>Anaerococcus</taxon>
    </lineage>
</organism>
<proteinExistence type="predicted"/>
<keyword evidence="1" id="KW-0812">Transmembrane</keyword>
<comment type="caution">
    <text evidence="2">The sequence shown here is derived from an EMBL/GenBank/DDBJ whole genome shotgun (WGS) entry which is preliminary data.</text>
</comment>
<feature type="transmembrane region" description="Helical" evidence="1">
    <location>
        <begin position="102"/>
        <end position="118"/>
    </location>
</feature>
<dbReference type="AlphaFoldDB" id="A0A3E2THL3"/>
<feature type="transmembrane region" description="Helical" evidence="1">
    <location>
        <begin position="169"/>
        <end position="191"/>
    </location>
</feature>
<evidence type="ECO:0000313" key="3">
    <source>
        <dbReference type="Proteomes" id="UP000261011"/>
    </source>
</evidence>
<keyword evidence="1" id="KW-1133">Transmembrane helix</keyword>
<name>A0A3E2THL3_9FIRM</name>
<keyword evidence="3" id="KW-1185">Reference proteome</keyword>
<feature type="transmembrane region" description="Helical" evidence="1">
    <location>
        <begin position="34"/>
        <end position="55"/>
    </location>
</feature>
<feature type="transmembrane region" description="Helical" evidence="1">
    <location>
        <begin position="64"/>
        <end position="82"/>
    </location>
</feature>
<dbReference type="Proteomes" id="UP000261011">
    <property type="component" value="Unassembled WGS sequence"/>
</dbReference>
<evidence type="ECO:0000256" key="1">
    <source>
        <dbReference type="SAM" id="Phobius"/>
    </source>
</evidence>
<gene>
    <name evidence="2" type="ORF">DXA39_06225</name>
</gene>
<keyword evidence="1" id="KW-0472">Membrane</keyword>
<feature type="transmembrane region" description="Helical" evidence="1">
    <location>
        <begin position="138"/>
        <end position="157"/>
    </location>
</feature>
<evidence type="ECO:0000313" key="2">
    <source>
        <dbReference type="EMBL" id="RGB75914.1"/>
    </source>
</evidence>
<dbReference type="EMBL" id="QVEU01000004">
    <property type="protein sequence ID" value="RGB75914.1"/>
    <property type="molecule type" value="Genomic_DNA"/>
</dbReference>
<protein>
    <submittedName>
        <fullName evidence="2">Uncharacterized protein</fullName>
    </submittedName>
</protein>
<accession>A0A3E2THL3</accession>
<sequence>MVSLENDIIFEDYKKQIDINSKQKLKNDFNINSFTYIFMGILTIIFIILSIMYYLDKLKAVWKSIYFSIIIIYSLLVGTFYFDDKKIGVNSKSNNLDILERIIKIYYTYNIFILNFLIEYSKNMSKEKNKKRNKLYNIFRVVYGIGGLFFSVALPIYLQQTKMDQLKSIYKILFFLFIVIVLYYGLFCVMVKLLEPFIFKEEFLYEDYIFKLYALKIEEINKYYKKRKMKYR</sequence>
<reference evidence="2 3" key="1">
    <citation type="submission" date="2018-08" db="EMBL/GenBank/DDBJ databases">
        <title>A genome reference for cultivated species of the human gut microbiota.</title>
        <authorList>
            <person name="Zou Y."/>
            <person name="Xue W."/>
            <person name="Luo G."/>
        </authorList>
    </citation>
    <scope>NUCLEOTIDE SEQUENCE [LARGE SCALE GENOMIC DNA]</scope>
    <source>
        <strain evidence="2 3">OF01-3</strain>
    </source>
</reference>